<dbReference type="EMBL" id="BNJG01000005">
    <property type="protein sequence ID" value="GHO60595.1"/>
    <property type="molecule type" value="Genomic_DNA"/>
</dbReference>
<accession>A0ABQ3V873</accession>
<sequence>MTTERLLGDKGNVMVVLLTPQLCGCESGELKVSDARTAGDEPGALMFPDDAKVRSILSNLLARTIGNGKGMFLVVKHEWIILEKIDVGSLEQAEIVNHAACRFLTRNAPSNGGVAVT</sequence>
<gene>
    <name evidence="1" type="ORF">KSB_84620</name>
    <name evidence="2" type="ORF">KSB_90700</name>
</gene>
<protein>
    <submittedName>
        <fullName evidence="2">Uncharacterized protein</fullName>
    </submittedName>
</protein>
<reference evidence="2 3" key="1">
    <citation type="journal article" date="2021" name="Int. J. Syst. Evol. Microbiol.">
        <title>Reticulibacter mediterranei gen. nov., sp. nov., within the new family Reticulibacteraceae fam. nov., and Ktedonospora formicarum gen. nov., sp. nov., Ktedonobacter robiniae sp. nov., Dictyobacter formicarum sp. nov. and Dictyobacter arantiisoli sp. nov., belonging to the class Ktedonobacteria.</title>
        <authorList>
            <person name="Yabe S."/>
            <person name="Zheng Y."/>
            <person name="Wang C.M."/>
            <person name="Sakai Y."/>
            <person name="Abe K."/>
            <person name="Yokota A."/>
            <person name="Donadio S."/>
            <person name="Cavaletti L."/>
            <person name="Monciardini P."/>
        </authorList>
    </citation>
    <scope>NUCLEOTIDE SEQUENCE [LARGE SCALE GENOMIC DNA]</scope>
    <source>
        <strain evidence="2 3">SOSP1-30</strain>
    </source>
</reference>
<proteinExistence type="predicted"/>
<evidence type="ECO:0000313" key="3">
    <source>
        <dbReference type="Proteomes" id="UP000654345"/>
    </source>
</evidence>
<name>A0ABQ3V873_9CHLR</name>
<evidence type="ECO:0000313" key="1">
    <source>
        <dbReference type="EMBL" id="GHO59987.1"/>
    </source>
</evidence>
<comment type="caution">
    <text evidence="2">The sequence shown here is derived from an EMBL/GenBank/DDBJ whole genome shotgun (WGS) entry which is preliminary data.</text>
</comment>
<evidence type="ECO:0000313" key="2">
    <source>
        <dbReference type="EMBL" id="GHO60595.1"/>
    </source>
</evidence>
<dbReference type="EMBL" id="BNJG01000003">
    <property type="protein sequence ID" value="GHO59987.1"/>
    <property type="molecule type" value="Genomic_DNA"/>
</dbReference>
<organism evidence="2 3">
    <name type="scientific">Ktedonobacter robiniae</name>
    <dbReference type="NCBI Taxonomy" id="2778365"/>
    <lineage>
        <taxon>Bacteria</taxon>
        <taxon>Bacillati</taxon>
        <taxon>Chloroflexota</taxon>
        <taxon>Ktedonobacteria</taxon>
        <taxon>Ktedonobacterales</taxon>
        <taxon>Ktedonobacteraceae</taxon>
        <taxon>Ktedonobacter</taxon>
    </lineage>
</organism>
<dbReference type="Proteomes" id="UP000654345">
    <property type="component" value="Unassembled WGS sequence"/>
</dbReference>
<keyword evidence="3" id="KW-1185">Reference proteome</keyword>